<evidence type="ECO:0000256" key="1">
    <source>
        <dbReference type="ARBA" id="ARBA00004604"/>
    </source>
</evidence>
<dbReference type="FunFam" id="2.40.10.310:FF:000001">
    <property type="entry name" value="NSA2, ribosome biogenesis homolog"/>
    <property type="match status" value="1"/>
</dbReference>
<evidence type="ECO:0000313" key="12">
    <source>
        <dbReference type="Proteomes" id="UP000007796"/>
    </source>
</evidence>
<dbReference type="SMART" id="SM00102">
    <property type="entry name" value="ADF"/>
    <property type="match status" value="2"/>
</dbReference>
<dbReference type="GeneID" id="25981225"/>
<evidence type="ECO:0000256" key="5">
    <source>
        <dbReference type="ARBA" id="ARBA00023242"/>
    </source>
</evidence>
<dbReference type="GO" id="GO:0005730">
    <property type="term" value="C:nucleolus"/>
    <property type="evidence" value="ECO:0007669"/>
    <property type="project" value="UniProtKB-SubCell"/>
</dbReference>
<evidence type="ECO:0000256" key="2">
    <source>
        <dbReference type="ARBA" id="ARBA00005424"/>
    </source>
</evidence>
<feature type="compositionally biased region" description="Basic and acidic residues" evidence="9">
    <location>
        <begin position="49"/>
        <end position="74"/>
    </location>
</feature>
<keyword evidence="4 8" id="KW-0698">rRNA processing</keyword>
<dbReference type="PANTHER" id="PTHR12642">
    <property type="entry name" value="RIBOSOME BIOGENESIS PROTEIN NSA2 HOMOLOG"/>
    <property type="match status" value="1"/>
</dbReference>
<dbReference type="Pfam" id="PF00241">
    <property type="entry name" value="Cofilin_ADF"/>
    <property type="match status" value="2"/>
</dbReference>
<comment type="similarity">
    <text evidence="2 8">Belongs to the eukaryotic ribosomal protein eS8 family. Ribosome biogenesis protein NSA2 subfamily.</text>
</comment>
<dbReference type="GO" id="GO:0003779">
    <property type="term" value="F:actin binding"/>
    <property type="evidence" value="ECO:0007669"/>
    <property type="project" value="InterPro"/>
</dbReference>
<dbReference type="AlphaFoldDB" id="F0XNS9"/>
<comment type="subunit">
    <text evidence="8">Component of the pre-66S ribosomal particle.</text>
</comment>
<dbReference type="GO" id="GO:0030684">
    <property type="term" value="C:preribosome"/>
    <property type="evidence" value="ECO:0007669"/>
    <property type="project" value="UniProtKB-ARBA"/>
</dbReference>
<feature type="region of interest" description="Disordered" evidence="9">
    <location>
        <begin position="1"/>
        <end position="86"/>
    </location>
</feature>
<gene>
    <name evidence="11" type="ORF">CMQ_7657</name>
</gene>
<dbReference type="eggNOG" id="KOG1747">
    <property type="taxonomic scope" value="Eukaryota"/>
</dbReference>
<dbReference type="eggNOG" id="KOG3163">
    <property type="taxonomic scope" value="Eukaryota"/>
</dbReference>
<evidence type="ECO:0000256" key="8">
    <source>
        <dbReference type="RuleBase" id="RU367114"/>
    </source>
</evidence>
<dbReference type="InterPro" id="IPR002108">
    <property type="entry name" value="ADF-H"/>
</dbReference>
<dbReference type="Gene3D" id="2.40.10.310">
    <property type="match status" value="1"/>
</dbReference>
<keyword evidence="3 8" id="KW-0690">Ribosome biogenesis</keyword>
<dbReference type="SUPFAM" id="SSF55753">
    <property type="entry name" value="Actin depolymerizing proteins"/>
    <property type="match status" value="2"/>
</dbReference>
<feature type="compositionally biased region" description="Basic residues" evidence="9">
    <location>
        <begin position="25"/>
        <end position="36"/>
    </location>
</feature>
<accession>F0XNS9</accession>
<organism evidence="12">
    <name type="scientific">Grosmannia clavigera (strain kw1407 / UAMH 11150)</name>
    <name type="common">Blue stain fungus</name>
    <name type="synonym">Graphiocladiella clavigera</name>
    <dbReference type="NCBI Taxonomy" id="655863"/>
    <lineage>
        <taxon>Eukaryota</taxon>
        <taxon>Fungi</taxon>
        <taxon>Dikarya</taxon>
        <taxon>Ascomycota</taxon>
        <taxon>Pezizomycotina</taxon>
        <taxon>Sordariomycetes</taxon>
        <taxon>Sordariomycetidae</taxon>
        <taxon>Ophiostomatales</taxon>
        <taxon>Ophiostomataceae</taxon>
        <taxon>Leptographium</taxon>
    </lineage>
</organism>
<comment type="function">
    <text evidence="7 8">Involved in the biogenesis of the 60S ribosomal subunit. May play a part in the quality control of pre-60S particles.</text>
</comment>
<dbReference type="PROSITE" id="PS51263">
    <property type="entry name" value="ADF_H"/>
    <property type="match status" value="2"/>
</dbReference>
<dbReference type="CDD" id="cd11284">
    <property type="entry name" value="ADF_Twf-C_like"/>
    <property type="match status" value="1"/>
</dbReference>
<evidence type="ECO:0000313" key="11">
    <source>
        <dbReference type="EMBL" id="EFX00655.1"/>
    </source>
</evidence>
<dbReference type="InParanoid" id="F0XNS9"/>
<comment type="subcellular location">
    <subcellularLocation>
        <location evidence="1 8">Nucleus</location>
        <location evidence="1 8">Nucleolus</location>
    </subcellularLocation>
</comment>
<keyword evidence="5 8" id="KW-0539">Nucleus</keyword>
<dbReference type="GO" id="GO:0042273">
    <property type="term" value="P:ribosomal large subunit biogenesis"/>
    <property type="evidence" value="ECO:0007669"/>
    <property type="project" value="UniProtKB-ARBA"/>
</dbReference>
<dbReference type="InterPro" id="IPR039411">
    <property type="entry name" value="NSA2_fam"/>
</dbReference>
<keyword evidence="6 8" id="KW-0687">Ribonucleoprotein</keyword>
<dbReference type="FunFam" id="3.40.20.10:FF:000042">
    <property type="entry name" value="Actin depolymerizing protein"/>
    <property type="match status" value="1"/>
</dbReference>
<dbReference type="CDD" id="cd11285">
    <property type="entry name" value="ADF_Twf-N_like"/>
    <property type="match status" value="1"/>
</dbReference>
<dbReference type="EMBL" id="GL629801">
    <property type="protein sequence ID" value="EFX00655.1"/>
    <property type="molecule type" value="Genomic_DNA"/>
</dbReference>
<dbReference type="HOGENOM" id="CLU_453448_0_0_1"/>
<dbReference type="OrthoDB" id="1847590at2759"/>
<dbReference type="Gene3D" id="3.40.20.10">
    <property type="entry name" value="Severin"/>
    <property type="match status" value="2"/>
</dbReference>
<dbReference type="GO" id="GO:0005840">
    <property type="term" value="C:ribosome"/>
    <property type="evidence" value="ECO:0007669"/>
    <property type="project" value="UniProtKB-KW"/>
</dbReference>
<name>F0XNS9_GROCL</name>
<dbReference type="Proteomes" id="UP000007796">
    <property type="component" value="Unassembled WGS sequence"/>
</dbReference>
<evidence type="ECO:0000256" key="3">
    <source>
        <dbReference type="ARBA" id="ARBA00022517"/>
    </source>
</evidence>
<dbReference type="STRING" id="655863.F0XNS9"/>
<dbReference type="InterPro" id="IPR029006">
    <property type="entry name" value="ADF-H/Gelsolin-like_dom_sf"/>
</dbReference>
<reference evidence="11 12" key="1">
    <citation type="journal article" date="2011" name="Proc. Natl. Acad. Sci. U.S.A.">
        <title>Genome and transcriptome analyses of the mountain pine beetle-fungal symbiont Grosmannia clavigera, a lodgepole pine pathogen.</title>
        <authorList>
            <person name="DiGuistini S."/>
            <person name="Wang Y."/>
            <person name="Liao N.Y."/>
            <person name="Taylor G."/>
            <person name="Tanguay P."/>
            <person name="Feau N."/>
            <person name="Henrissat B."/>
            <person name="Chan S.K."/>
            <person name="Hesse-Orce U."/>
            <person name="Alamouti S.M."/>
            <person name="Tsui C.K.M."/>
            <person name="Docking R.T."/>
            <person name="Levasseur A."/>
            <person name="Haridas S."/>
            <person name="Robertson G."/>
            <person name="Birol I."/>
            <person name="Holt R.A."/>
            <person name="Marra M.A."/>
            <person name="Hamelin R.C."/>
            <person name="Hirst M."/>
            <person name="Jones S.J.M."/>
            <person name="Bohlmann J."/>
            <person name="Breuil C."/>
        </authorList>
    </citation>
    <scope>NUCLEOTIDE SEQUENCE [LARGE SCALE GENOMIC DNA]</scope>
    <source>
        <strain evidence="12">kw1407 / UAMH 11150</strain>
    </source>
</reference>
<evidence type="ECO:0000256" key="7">
    <source>
        <dbReference type="ARBA" id="ARBA00025655"/>
    </source>
</evidence>
<feature type="domain" description="ADF-H" evidence="10">
    <location>
        <begin position="271"/>
        <end position="406"/>
    </location>
</feature>
<dbReference type="CDD" id="cd11381">
    <property type="entry name" value="NSA2"/>
    <property type="match status" value="1"/>
</dbReference>
<evidence type="ECO:0000256" key="4">
    <source>
        <dbReference type="ARBA" id="ARBA00022552"/>
    </source>
</evidence>
<dbReference type="GO" id="GO:0006364">
    <property type="term" value="P:rRNA processing"/>
    <property type="evidence" value="ECO:0007669"/>
    <property type="project" value="UniProtKB-KW"/>
</dbReference>
<dbReference type="InterPro" id="IPR022309">
    <property type="entry name" value="Ribosomal_Se8/biogenesis_NSA2"/>
</dbReference>
<dbReference type="FunCoup" id="F0XNS9">
    <property type="interactions" value="358"/>
</dbReference>
<evidence type="ECO:0000256" key="6">
    <source>
        <dbReference type="ARBA" id="ARBA00023274"/>
    </source>
</evidence>
<sequence>MPQNDYIERHVKLNGRRLDHEERARKKQAREGHRHSRDAQNLRGLRAKMQQEVRRKEKIQMRKTIRAHEARNVKSSDAPPEDDENREAVPHYLLDRAGERNAKALSTAIKQKRNEKAARFAVPLPKVRGISEAEIFSVVKTGKKMKKKAWKRMITKPTFVGPDFVRGPVKLERFIRPMALRQKRANVTHPGLAVTVQLPILSVKKNPQDPMYTRLGVLTKGTIIEVNVSDLGMTTTSGKVVWGRWAQITNNPENDGCVNAQLSRYNDKTDCGWTASKELLAQFGTLLESSEHFGLLVTITGESLTPVDFLSAPSSSTSFSSLVDTVLVPRLKEKEAAYILLRRYDTAPRLVAATYVPDAAPVRQKMLFASTRLTLVRELGSEHFRETIFATTAEELSGQGFKRHDAHNAMEAPLTEEERTLGDVKRAEQEAGHGTGSRDVHLSRGLKLTVEPDAVAALRSLDEGSTVVMLKINPETEVVELAPAPSPAPTTIEQLAQAISATEPRFTFFRFAHEYGGYKGSPLLFFYTNPATPGSRAIKFRMMYPLMKRAVLDVAEGQAGLTLEKKFEIDEPAEITEAGVLAELHPQVEVRRGFSRPKRPGR</sequence>
<evidence type="ECO:0000256" key="9">
    <source>
        <dbReference type="SAM" id="MobiDB-lite"/>
    </source>
</evidence>
<dbReference type="RefSeq" id="XP_014170137.1">
    <property type="nucleotide sequence ID" value="XM_014314662.1"/>
</dbReference>
<feature type="compositionally biased region" description="Basic and acidic residues" evidence="9">
    <location>
        <begin position="1"/>
        <end position="24"/>
    </location>
</feature>
<protein>
    <recommendedName>
        <fullName evidence="8">Ribosome biogenesis protein NSA2 homolog</fullName>
    </recommendedName>
</protein>
<keyword evidence="12" id="KW-1185">Reference proteome</keyword>
<keyword evidence="11" id="KW-0689">Ribosomal protein</keyword>
<feature type="domain" description="ADF-H" evidence="10">
    <location>
        <begin position="443"/>
        <end position="585"/>
    </location>
</feature>
<proteinExistence type="inferred from homology"/>
<dbReference type="Pfam" id="PF01201">
    <property type="entry name" value="Ribosomal_S8e"/>
    <property type="match status" value="1"/>
</dbReference>
<evidence type="ECO:0000259" key="10">
    <source>
        <dbReference type="PROSITE" id="PS51263"/>
    </source>
</evidence>